<keyword evidence="4" id="KW-1185">Reference proteome</keyword>
<reference evidence="3 4" key="1">
    <citation type="submission" date="2016-03" db="EMBL/GenBank/DDBJ databases">
        <authorList>
            <person name="Ploux O."/>
        </authorList>
    </citation>
    <scope>NUCLEOTIDE SEQUENCE [LARGE SCALE GENOMIC DNA]</scope>
    <source>
        <strain evidence="3 4">UAMH 11012</strain>
    </source>
</reference>
<evidence type="ECO:0000256" key="2">
    <source>
        <dbReference type="SAM" id="Phobius"/>
    </source>
</evidence>
<organism evidence="3 4">
    <name type="scientific">Phialocephala subalpina</name>
    <dbReference type="NCBI Taxonomy" id="576137"/>
    <lineage>
        <taxon>Eukaryota</taxon>
        <taxon>Fungi</taxon>
        <taxon>Dikarya</taxon>
        <taxon>Ascomycota</taxon>
        <taxon>Pezizomycotina</taxon>
        <taxon>Leotiomycetes</taxon>
        <taxon>Helotiales</taxon>
        <taxon>Mollisiaceae</taxon>
        <taxon>Phialocephala</taxon>
        <taxon>Phialocephala fortinii species complex</taxon>
    </lineage>
</organism>
<sequence length="91" mass="9703">MDSNTYTPNESWPKAAVISLSMLVLTVVLTPIGWVIQKHWIAKANSTGSPQSDVSDDTEQDLEAAGTLEEAAISETNDLGAADALEETIPM</sequence>
<keyword evidence="2" id="KW-0472">Membrane</keyword>
<keyword evidence="2" id="KW-1133">Transmembrane helix</keyword>
<evidence type="ECO:0000313" key="4">
    <source>
        <dbReference type="Proteomes" id="UP000184330"/>
    </source>
</evidence>
<keyword evidence="2" id="KW-0812">Transmembrane</keyword>
<feature type="region of interest" description="Disordered" evidence="1">
    <location>
        <begin position="69"/>
        <end position="91"/>
    </location>
</feature>
<dbReference type="Proteomes" id="UP000184330">
    <property type="component" value="Unassembled WGS sequence"/>
</dbReference>
<dbReference type="EMBL" id="FJOG01000044">
    <property type="protein sequence ID" value="CZR67504.1"/>
    <property type="molecule type" value="Genomic_DNA"/>
</dbReference>
<proteinExistence type="predicted"/>
<dbReference type="AlphaFoldDB" id="A0A1L7XR35"/>
<accession>A0A1L7XR35</accession>
<feature type="transmembrane region" description="Helical" evidence="2">
    <location>
        <begin position="15"/>
        <end position="36"/>
    </location>
</feature>
<name>A0A1L7XR35_9HELO</name>
<evidence type="ECO:0000313" key="3">
    <source>
        <dbReference type="EMBL" id="CZR67504.1"/>
    </source>
</evidence>
<protein>
    <submittedName>
        <fullName evidence="3">Uncharacterized protein</fullName>
    </submittedName>
</protein>
<evidence type="ECO:0000256" key="1">
    <source>
        <dbReference type="SAM" id="MobiDB-lite"/>
    </source>
</evidence>
<gene>
    <name evidence="3" type="ORF">PAC_17403</name>
</gene>